<dbReference type="RefSeq" id="YP_009196019.1">
    <property type="nucleotide sequence ID" value="NC_028765.1"/>
</dbReference>
<organism evidence="1 2">
    <name type="scientific">Staphylococcus phage phiIPLA-RODI</name>
    <dbReference type="NCBI Taxonomy" id="1572703"/>
    <lineage>
        <taxon>Viruses</taxon>
        <taxon>Duplodnaviria</taxon>
        <taxon>Heunggongvirae</taxon>
        <taxon>Uroviricota</taxon>
        <taxon>Caudoviricetes</taxon>
        <taxon>Herelleviridae</taxon>
        <taxon>Twortvirinae</taxon>
        <taxon>Kayvirus</taxon>
        <taxon>Kayvirus rodi</taxon>
    </lineage>
</organism>
<evidence type="ECO:0000313" key="1">
    <source>
        <dbReference type="EMBL" id="AJA42145.1"/>
    </source>
</evidence>
<accession>A0A0D3MW49</accession>
<name>A0A0D3MW49_9CAUD</name>
<dbReference type="EMBL" id="KP027446">
    <property type="protein sequence ID" value="AJA42145.1"/>
    <property type="molecule type" value="Genomic_DNA"/>
</dbReference>
<protein>
    <submittedName>
        <fullName evidence="1">Uncharacterized protein</fullName>
    </submittedName>
</protein>
<sequence>MNKILKQLVQVLDEEGIQLEKIELHENSIVINGYLHLSKTDNYYILRNSDSFMGVIYSSLTHALDNVAEELSKVQEGATLVSGNGMYTYKVIKHRIYDKYNLLNVETNQLEYIDNVELGLIQKQINAGVYVK</sequence>
<keyword evidence="2" id="KW-1185">Reference proteome</keyword>
<reference evidence="1 2" key="1">
    <citation type="journal article" date="2015" name="Appl. Environ. Microbiol.">
        <title>Two Phages, phiIPLA-RODI and phiIPLA-C1C, Lyse Mono- and Dual-Species Staphylococcal Biofilms.</title>
        <authorList>
            <person name="Gutierrez D."/>
            <person name="Vandenheuvel D."/>
            <person name="Martinez B."/>
            <person name="Rodriguez A."/>
            <person name="Lavigne R."/>
            <person name="Garcia P."/>
        </authorList>
    </citation>
    <scope>NUCLEOTIDE SEQUENCE [LARGE SCALE GENOMIC DNA]</scope>
</reference>
<dbReference type="KEGG" id="vg:26623291"/>
<proteinExistence type="predicted"/>
<dbReference type="GeneID" id="26623291"/>
<evidence type="ECO:0000313" key="2">
    <source>
        <dbReference type="Proteomes" id="UP000032690"/>
    </source>
</evidence>
<dbReference type="Proteomes" id="UP000032690">
    <property type="component" value="Segment"/>
</dbReference>